<evidence type="ECO:0000313" key="4">
    <source>
        <dbReference type="Proteomes" id="UP000429811"/>
    </source>
</evidence>
<dbReference type="Proteomes" id="UP000429811">
    <property type="component" value="Unassembled WGS sequence"/>
</dbReference>
<evidence type="ECO:0000313" key="3">
    <source>
        <dbReference type="EMBL" id="MSB48055.1"/>
    </source>
</evidence>
<dbReference type="EMBL" id="WKPO01000005">
    <property type="protein sequence ID" value="MSB48055.1"/>
    <property type="molecule type" value="Genomic_DNA"/>
</dbReference>
<dbReference type="RefSeq" id="WP_154250154.1">
    <property type="nucleotide sequence ID" value="NZ_JADMVC010000009.1"/>
</dbReference>
<accession>A0A6I2RBB5</accession>
<organism evidence="3 4">
    <name type="scientific">Flavonifractor plautii</name>
    <name type="common">Fusobacterium plautii</name>
    <dbReference type="NCBI Taxonomy" id="292800"/>
    <lineage>
        <taxon>Bacteria</taxon>
        <taxon>Bacillati</taxon>
        <taxon>Bacillota</taxon>
        <taxon>Clostridia</taxon>
        <taxon>Eubacteriales</taxon>
        <taxon>Oscillospiraceae</taxon>
        <taxon>Flavonifractor</taxon>
    </lineage>
</organism>
<feature type="domain" description="Large polyvalent protein associated" evidence="2">
    <location>
        <begin position="69"/>
        <end position="157"/>
    </location>
</feature>
<dbReference type="InterPro" id="IPR041045">
    <property type="entry name" value="LPD25"/>
</dbReference>
<proteinExistence type="predicted"/>
<dbReference type="Pfam" id="PF18840">
    <property type="entry name" value="LPD25"/>
    <property type="match status" value="1"/>
</dbReference>
<name>A0A6I2RBB5_FLAPL</name>
<gene>
    <name evidence="3" type="ORF">GKE90_04965</name>
</gene>
<protein>
    <recommendedName>
        <fullName evidence="2">Large polyvalent protein associated domain-containing protein</fullName>
    </recommendedName>
</protein>
<feature type="region of interest" description="Disordered" evidence="1">
    <location>
        <begin position="243"/>
        <end position="297"/>
    </location>
</feature>
<evidence type="ECO:0000256" key="1">
    <source>
        <dbReference type="SAM" id="MobiDB-lite"/>
    </source>
</evidence>
<reference evidence="3 4" key="1">
    <citation type="journal article" date="2019" name="Nat. Med.">
        <title>A library of human gut bacterial isolates paired with longitudinal multiomics data enables mechanistic microbiome research.</title>
        <authorList>
            <person name="Poyet M."/>
            <person name="Groussin M."/>
            <person name="Gibbons S.M."/>
            <person name="Avila-Pacheco J."/>
            <person name="Jiang X."/>
            <person name="Kearney S.M."/>
            <person name="Perrotta A.R."/>
            <person name="Berdy B."/>
            <person name="Zhao S."/>
            <person name="Lieberman T.D."/>
            <person name="Swanson P.K."/>
            <person name="Smith M."/>
            <person name="Roesemann S."/>
            <person name="Alexander J.E."/>
            <person name="Rich S.A."/>
            <person name="Livny J."/>
            <person name="Vlamakis H."/>
            <person name="Clish C."/>
            <person name="Bullock K."/>
            <person name="Deik A."/>
            <person name="Scott J."/>
            <person name="Pierce K.A."/>
            <person name="Xavier R.J."/>
            <person name="Alm E.J."/>
        </authorList>
    </citation>
    <scope>NUCLEOTIDE SEQUENCE [LARGE SCALE GENOMIC DNA]</scope>
    <source>
        <strain evidence="3 4">BIOML-A5</strain>
    </source>
</reference>
<sequence>MKEIAGNLRRDVKDLLGESASIVTGFFKNGLCTVRGAATRWRNFTRDISGAFVSLFKSAKEATLPDLSPEQEPIVTVMESADEHLPAGARMTLSEAETRMEAINQEYWNTDEPSRPVKVAIDYMLDGEVDRYWLPLSTGPGYGSMLEQMQDLVENNLNHPENLTGIFEDAPVGLRELLHEQFGLQLHDDLEKLATRVIGFFQQHYTITRLEQQFQAQAAVMPEKEKGKFLAYTKAAVTDLRKAANTSQTSAPVQERAAPARNDDRPRQSVKVKLRQIKEGQTAKAPQRQRNHPQRQR</sequence>
<evidence type="ECO:0000259" key="2">
    <source>
        <dbReference type="Pfam" id="PF18840"/>
    </source>
</evidence>
<feature type="compositionally biased region" description="Basic residues" evidence="1">
    <location>
        <begin position="287"/>
        <end position="297"/>
    </location>
</feature>
<dbReference type="AlphaFoldDB" id="A0A6I2RBB5"/>
<comment type="caution">
    <text evidence="3">The sequence shown here is derived from an EMBL/GenBank/DDBJ whole genome shotgun (WGS) entry which is preliminary data.</text>
</comment>